<dbReference type="SMART" id="SM00745">
    <property type="entry name" value="MIT"/>
    <property type="match status" value="1"/>
</dbReference>
<dbReference type="InterPro" id="IPR036181">
    <property type="entry name" value="MIT_dom_sf"/>
</dbReference>
<feature type="region of interest" description="Disordered" evidence="1">
    <location>
        <begin position="284"/>
        <end position="321"/>
    </location>
</feature>
<dbReference type="Pfam" id="PF00069">
    <property type="entry name" value="Pkinase"/>
    <property type="match status" value="1"/>
</dbReference>
<dbReference type="EMBL" id="CAXIEN010000307">
    <property type="protein sequence ID" value="CAL1292452.1"/>
    <property type="molecule type" value="Genomic_DNA"/>
</dbReference>
<dbReference type="InterPro" id="IPR000719">
    <property type="entry name" value="Prot_kinase_dom"/>
</dbReference>
<evidence type="ECO:0000313" key="5">
    <source>
        <dbReference type="Proteomes" id="UP001497382"/>
    </source>
</evidence>
<dbReference type="Gene3D" id="1.10.510.10">
    <property type="entry name" value="Transferase(Phosphotransferase) domain 1"/>
    <property type="match status" value="1"/>
</dbReference>
<dbReference type="Proteomes" id="UP001497382">
    <property type="component" value="Unassembled WGS sequence"/>
</dbReference>
<dbReference type="Gene3D" id="1.20.58.80">
    <property type="entry name" value="Phosphotransferase system, lactose/cellobiose-type IIA subunit"/>
    <property type="match status" value="1"/>
</dbReference>
<dbReference type="InterPro" id="IPR001683">
    <property type="entry name" value="PX_dom"/>
</dbReference>
<dbReference type="PROSITE" id="PS50195">
    <property type="entry name" value="PX"/>
    <property type="match status" value="1"/>
</dbReference>
<feature type="region of interest" description="Disordered" evidence="1">
    <location>
        <begin position="182"/>
        <end position="208"/>
    </location>
</feature>
<evidence type="ECO:0000259" key="3">
    <source>
        <dbReference type="PROSITE" id="PS50195"/>
    </source>
</evidence>
<organism evidence="4 5">
    <name type="scientific">Larinioides sclopetarius</name>
    <dbReference type="NCBI Taxonomy" id="280406"/>
    <lineage>
        <taxon>Eukaryota</taxon>
        <taxon>Metazoa</taxon>
        <taxon>Ecdysozoa</taxon>
        <taxon>Arthropoda</taxon>
        <taxon>Chelicerata</taxon>
        <taxon>Arachnida</taxon>
        <taxon>Araneae</taxon>
        <taxon>Araneomorphae</taxon>
        <taxon>Entelegynae</taxon>
        <taxon>Araneoidea</taxon>
        <taxon>Araneidae</taxon>
        <taxon>Larinioides</taxon>
    </lineage>
</organism>
<dbReference type="PANTHER" id="PTHR15508">
    <property type="entry name" value="RIBOSOMAL PROTEIN S6 KINASE"/>
    <property type="match status" value="1"/>
</dbReference>
<dbReference type="Pfam" id="PF04212">
    <property type="entry name" value="MIT"/>
    <property type="match status" value="1"/>
</dbReference>
<dbReference type="SUPFAM" id="SSF64268">
    <property type="entry name" value="PX domain"/>
    <property type="match status" value="1"/>
</dbReference>
<dbReference type="AlphaFoldDB" id="A0AAV2B8R1"/>
<evidence type="ECO:0000313" key="4">
    <source>
        <dbReference type="EMBL" id="CAL1292452.1"/>
    </source>
</evidence>
<dbReference type="InterPro" id="IPR011009">
    <property type="entry name" value="Kinase-like_dom_sf"/>
</dbReference>
<gene>
    <name evidence="4" type="ORF">LARSCL_LOCUS17666</name>
</gene>
<feature type="domain" description="PX" evidence="3">
    <location>
        <begin position="1"/>
        <end position="117"/>
    </location>
</feature>
<dbReference type="SUPFAM" id="SSF116846">
    <property type="entry name" value="MIT domain"/>
    <property type="match status" value="1"/>
</dbReference>
<dbReference type="Gene3D" id="3.30.1520.10">
    <property type="entry name" value="Phox-like domain"/>
    <property type="match status" value="1"/>
</dbReference>
<accession>A0AAV2B8R1</accession>
<dbReference type="GO" id="GO:0035091">
    <property type="term" value="F:phosphatidylinositol binding"/>
    <property type="evidence" value="ECO:0007669"/>
    <property type="project" value="InterPro"/>
</dbReference>
<dbReference type="InterPro" id="IPR051866">
    <property type="entry name" value="Intracell_Sig-Traffick_Protein"/>
</dbReference>
<feature type="compositionally biased region" description="Basic and acidic residues" evidence="1">
    <location>
        <begin position="284"/>
        <end position="300"/>
    </location>
</feature>
<evidence type="ECO:0000259" key="2">
    <source>
        <dbReference type="PROSITE" id="PS50011"/>
    </source>
</evidence>
<feature type="compositionally biased region" description="Acidic residues" evidence="1">
    <location>
        <begin position="191"/>
        <end position="204"/>
    </location>
</feature>
<dbReference type="CDD" id="cd06881">
    <property type="entry name" value="PX_SNX15_like"/>
    <property type="match status" value="1"/>
</dbReference>
<evidence type="ECO:0008006" key="6">
    <source>
        <dbReference type="Google" id="ProtNLM"/>
    </source>
</evidence>
<dbReference type="SMART" id="SM00220">
    <property type="entry name" value="S_TKc"/>
    <property type="match status" value="1"/>
</dbReference>
<name>A0AAV2B8R1_9ARAC</name>
<dbReference type="PROSITE" id="PS50011">
    <property type="entry name" value="PROTEIN_KINASE_DOM"/>
    <property type="match status" value="1"/>
</dbReference>
<dbReference type="InterPro" id="IPR036871">
    <property type="entry name" value="PX_dom_sf"/>
</dbReference>
<dbReference type="SUPFAM" id="SSF56112">
    <property type="entry name" value="Protein kinase-like (PK-like)"/>
    <property type="match status" value="1"/>
</dbReference>
<proteinExistence type="predicted"/>
<dbReference type="GO" id="GO:0005524">
    <property type="term" value="F:ATP binding"/>
    <property type="evidence" value="ECO:0007669"/>
    <property type="project" value="InterPro"/>
</dbReference>
<feature type="domain" description="Protein kinase" evidence="2">
    <location>
        <begin position="456"/>
        <end position="862"/>
    </location>
</feature>
<dbReference type="PANTHER" id="PTHR15508:SF8">
    <property type="entry name" value="LD24550P"/>
    <property type="match status" value="1"/>
</dbReference>
<dbReference type="InterPro" id="IPR007330">
    <property type="entry name" value="MIT_dom"/>
</dbReference>
<dbReference type="Pfam" id="PF00787">
    <property type="entry name" value="PX"/>
    <property type="match status" value="1"/>
</dbReference>
<dbReference type="GO" id="GO:0004672">
    <property type="term" value="F:protein kinase activity"/>
    <property type="evidence" value="ECO:0007669"/>
    <property type="project" value="InterPro"/>
</dbReference>
<dbReference type="SMART" id="SM00312">
    <property type="entry name" value="PX"/>
    <property type="match status" value="1"/>
</dbReference>
<reference evidence="4 5" key="1">
    <citation type="submission" date="2024-04" db="EMBL/GenBank/DDBJ databases">
        <authorList>
            <person name="Rising A."/>
            <person name="Reimegard J."/>
            <person name="Sonavane S."/>
            <person name="Akerstrom W."/>
            <person name="Nylinder S."/>
            <person name="Hedman E."/>
            <person name="Kallberg Y."/>
        </authorList>
    </citation>
    <scope>NUCLEOTIDE SEQUENCE [LARGE SCALE GENOMIC DNA]</scope>
</reference>
<dbReference type="Gene3D" id="3.30.200.20">
    <property type="entry name" value="Phosphorylase Kinase, domain 1"/>
    <property type="match status" value="1"/>
</dbReference>
<comment type="caution">
    <text evidence="4">The sequence shown here is derived from an EMBL/GenBank/DDBJ whole genome shotgun (WGS) entry which is preliminary data.</text>
</comment>
<sequence>MSKKSKDPWVRVIDVSDPVLHKKGYTLYKVTSKVTVWKRYNDFKKLHKALSTLHQNLYLKEPFPPFAKTRFFGRFDPDVIEERKQSALKLLQFAANCSPLFTSQVFVKFFEEGHYVEEPKQNAEPVEQKTNDILQPQKRLQLPEIQEAKQHGKESYTNQDNGHPEPVQALGGIWQHHQVPDAISLGSHGTDDDDDRTTFTDDDSVASRPSLSLAEFDPLLQTNSDILGVNKSLNQDNLCNSWLLSALQSCSSADGERDLENILEFPTPFGDFEIPDDCAQIKNESHSETEINSDSKENHFTFDSPTPVAEEPSDISEFDPLANKNNSALEEDYYIYDRFAMTPNSYKREYLRRPSYVELSSKYVEIAQQAETGGQYQEAFESYKKAIDSLLHGYQKDKNPDLKDIVKKRIMLYLVKAEELYETKLPKTNLNEKPTMVNPVFYSPVKINTKLQGSVQELSKYKVLGVLNKVLLVLDVSTTSTFVVKTLYKSPIPQNHGAAQIVPQNVPFMVKLYRIFETDYALFLILEYATGGRLWDYVSSFVQRSPLSPNNDGTCLFVESKAKVELCNVYSGKKVADGNTTENVNTNNSVDSDLTPSEKCPSSYVALFKKYADIVDNEENVSLAKYHKLQPVPSKNSKKSLKISASNEIHNDINTQMSLLQPQKSICNRLSSSTGSLETTYSQKATNLELLNALDEAATRTTSKSCLPEPCIINWAAEIILAFESLHDLGIIWADFHPDNILLGKEGHIMLTYQSQFNNVDFVVNESAKENLFCAPEVGSLHPLTPDCDWWSLGAVLFELFMGQSLLSCHPTGITRHTILNFPNEISSDAKNFISKLLQCNPTERLGSGIYGIEEIKSHAIFRDTNWKSLQTANNKR</sequence>
<keyword evidence="5" id="KW-1185">Reference proteome</keyword>
<protein>
    <recommendedName>
        <fullName evidence="6">Ribosomal protein S6 kinase delta-1</fullName>
    </recommendedName>
</protein>
<evidence type="ECO:0000256" key="1">
    <source>
        <dbReference type="SAM" id="MobiDB-lite"/>
    </source>
</evidence>